<reference evidence="4 5" key="1">
    <citation type="journal article" date="2013" name="Proc. Natl. Acad. Sci. U.S.A.">
        <title>The king cobra genome reveals dynamic gene evolution and adaptation in the snake venom system.</title>
        <authorList>
            <person name="Vonk F.J."/>
            <person name="Casewell N.R."/>
            <person name="Henkel C.V."/>
            <person name="Heimberg A.M."/>
            <person name="Jansen H.J."/>
            <person name="McCleary R.J."/>
            <person name="Kerkkamp H.M."/>
            <person name="Vos R.A."/>
            <person name="Guerreiro I."/>
            <person name="Calvete J.J."/>
            <person name="Wuster W."/>
            <person name="Woods A.E."/>
            <person name="Logan J.M."/>
            <person name="Harrison R.A."/>
            <person name="Castoe T.A."/>
            <person name="de Koning A.P."/>
            <person name="Pollock D.D."/>
            <person name="Yandell M."/>
            <person name="Calderon D."/>
            <person name="Renjifo C."/>
            <person name="Currier R.B."/>
            <person name="Salgado D."/>
            <person name="Pla D."/>
            <person name="Sanz L."/>
            <person name="Hyder A.S."/>
            <person name="Ribeiro J.M."/>
            <person name="Arntzen J.W."/>
            <person name="van den Thillart G.E."/>
            <person name="Boetzer M."/>
            <person name="Pirovano W."/>
            <person name="Dirks R.P."/>
            <person name="Spaink H.P."/>
            <person name="Duboule D."/>
            <person name="McGlinn E."/>
            <person name="Kini R.M."/>
            <person name="Richardson M.K."/>
        </authorList>
    </citation>
    <scope>NUCLEOTIDE SEQUENCE</scope>
    <source>
        <tissue evidence="4">Blood</tissue>
    </source>
</reference>
<sequence length="260" mass="27480">MLMSDGVNTLSCGDPVGAAAAGVTEEASWGQGLAEPREELQEEEPQPEARACSTGRPSRHPKAPGTEQPTAPRDPLLVLGLLLRGLGRGGELNPLVDDQSLTANAICQINRFIVNTLKDGRRVVVLMEMEVLRPGHAVPAKIGNPVPYTEGKAPSLAGPWQLPSGRSLVFGPGLITAAFLLLLLSFLLMLLGELHRGVFSGQGGDQHGITKPSRSSCRWHSRAWNSRGGTNNDLWPGHGGEGGAMGIDEHCLGVKRCGAL</sequence>
<comment type="caution">
    <text evidence="4">The sequence shown here is derived from an EMBL/GenBank/DDBJ whole genome shotgun (WGS) entry which is preliminary data.</text>
</comment>
<feature type="transmembrane region" description="Helical" evidence="2">
    <location>
        <begin position="169"/>
        <end position="191"/>
    </location>
</feature>
<evidence type="ECO:0000259" key="3">
    <source>
        <dbReference type="Pfam" id="PF04057"/>
    </source>
</evidence>
<dbReference type="GO" id="GO:0003677">
    <property type="term" value="F:DNA binding"/>
    <property type="evidence" value="ECO:0007669"/>
    <property type="project" value="InterPro"/>
</dbReference>
<protein>
    <recommendedName>
        <fullName evidence="3">Replication factor-A protein 1 N-terminal domain-containing protein</fullName>
    </recommendedName>
</protein>
<dbReference type="Gene3D" id="2.40.50.140">
    <property type="entry name" value="Nucleic acid-binding proteins"/>
    <property type="match status" value="1"/>
</dbReference>
<evidence type="ECO:0000256" key="2">
    <source>
        <dbReference type="SAM" id="Phobius"/>
    </source>
</evidence>
<dbReference type="InterPro" id="IPR007199">
    <property type="entry name" value="Rep_factor-A_N"/>
</dbReference>
<keyword evidence="5" id="KW-1185">Reference proteome</keyword>
<feature type="region of interest" description="Disordered" evidence="1">
    <location>
        <begin position="21"/>
        <end position="74"/>
    </location>
</feature>
<feature type="non-terminal residue" evidence="4">
    <location>
        <position position="1"/>
    </location>
</feature>
<feature type="domain" description="Replication factor-A protein 1 N-terminal" evidence="3">
    <location>
        <begin position="91"/>
        <end position="133"/>
    </location>
</feature>
<organism evidence="4 5">
    <name type="scientific">Ophiophagus hannah</name>
    <name type="common">King cobra</name>
    <name type="synonym">Naja hannah</name>
    <dbReference type="NCBI Taxonomy" id="8665"/>
    <lineage>
        <taxon>Eukaryota</taxon>
        <taxon>Metazoa</taxon>
        <taxon>Chordata</taxon>
        <taxon>Craniata</taxon>
        <taxon>Vertebrata</taxon>
        <taxon>Euteleostomi</taxon>
        <taxon>Lepidosauria</taxon>
        <taxon>Squamata</taxon>
        <taxon>Bifurcata</taxon>
        <taxon>Unidentata</taxon>
        <taxon>Episquamata</taxon>
        <taxon>Toxicofera</taxon>
        <taxon>Serpentes</taxon>
        <taxon>Colubroidea</taxon>
        <taxon>Elapidae</taxon>
        <taxon>Elapinae</taxon>
        <taxon>Ophiophagus</taxon>
    </lineage>
</organism>
<keyword evidence="2" id="KW-0472">Membrane</keyword>
<dbReference type="GO" id="GO:0006260">
    <property type="term" value="P:DNA replication"/>
    <property type="evidence" value="ECO:0007669"/>
    <property type="project" value="InterPro"/>
</dbReference>
<proteinExistence type="predicted"/>
<accession>V8N4U0</accession>
<keyword evidence="2" id="KW-0812">Transmembrane</keyword>
<dbReference type="OrthoDB" id="1751331at2759"/>
<name>V8N4U0_OPHHA</name>
<dbReference type="EMBL" id="AZIM01011054">
    <property type="protein sequence ID" value="ETE56906.1"/>
    <property type="molecule type" value="Genomic_DNA"/>
</dbReference>
<evidence type="ECO:0000313" key="5">
    <source>
        <dbReference type="Proteomes" id="UP000018936"/>
    </source>
</evidence>
<evidence type="ECO:0000256" key="1">
    <source>
        <dbReference type="SAM" id="MobiDB-lite"/>
    </source>
</evidence>
<feature type="non-terminal residue" evidence="4">
    <location>
        <position position="260"/>
    </location>
</feature>
<dbReference type="AlphaFoldDB" id="V8N4U0"/>
<dbReference type="Proteomes" id="UP000018936">
    <property type="component" value="Unassembled WGS sequence"/>
</dbReference>
<dbReference type="SUPFAM" id="SSF50249">
    <property type="entry name" value="Nucleic acid-binding proteins"/>
    <property type="match status" value="1"/>
</dbReference>
<gene>
    <name evidence="4" type="ORF">L345_17382</name>
</gene>
<keyword evidence="2" id="KW-1133">Transmembrane helix</keyword>
<dbReference type="GO" id="GO:0005634">
    <property type="term" value="C:nucleus"/>
    <property type="evidence" value="ECO:0007669"/>
    <property type="project" value="InterPro"/>
</dbReference>
<dbReference type="InterPro" id="IPR012340">
    <property type="entry name" value="NA-bd_OB-fold"/>
</dbReference>
<dbReference type="Pfam" id="PF04057">
    <property type="entry name" value="Rep-A_N"/>
    <property type="match status" value="1"/>
</dbReference>
<evidence type="ECO:0000313" key="4">
    <source>
        <dbReference type="EMBL" id="ETE56906.1"/>
    </source>
</evidence>